<organism evidence="1 2">
    <name type="scientific">Entomophthora muscae</name>
    <dbReference type="NCBI Taxonomy" id="34485"/>
    <lineage>
        <taxon>Eukaryota</taxon>
        <taxon>Fungi</taxon>
        <taxon>Fungi incertae sedis</taxon>
        <taxon>Zoopagomycota</taxon>
        <taxon>Entomophthoromycotina</taxon>
        <taxon>Entomophthoromycetes</taxon>
        <taxon>Entomophthorales</taxon>
        <taxon>Entomophthoraceae</taxon>
        <taxon>Entomophthora</taxon>
    </lineage>
</organism>
<dbReference type="Proteomes" id="UP001165960">
    <property type="component" value="Unassembled WGS sequence"/>
</dbReference>
<accession>A0ACC2U9N0</accession>
<protein>
    <submittedName>
        <fullName evidence="1">Uncharacterized protein</fullName>
    </submittedName>
</protein>
<dbReference type="EMBL" id="QTSX02001136">
    <property type="protein sequence ID" value="KAJ9083132.1"/>
    <property type="molecule type" value="Genomic_DNA"/>
</dbReference>
<evidence type="ECO:0000313" key="1">
    <source>
        <dbReference type="EMBL" id="KAJ9083132.1"/>
    </source>
</evidence>
<name>A0ACC2U9N0_9FUNG</name>
<sequence>MNEEFTAPPPPDQAGIGVYNNPLRKRPVEPNNPTGGSRPFKLRKPTERTFSEKLTQIIPESKLYNELLETEKDWTQSCCVRDWNVKMPEGNLHEFIGLSVFLSPTLHQISLDSTLMGQVITLSVLLLGS</sequence>
<evidence type="ECO:0000313" key="2">
    <source>
        <dbReference type="Proteomes" id="UP001165960"/>
    </source>
</evidence>
<gene>
    <name evidence="1" type="ORF">DSO57_1037810</name>
</gene>
<proteinExistence type="predicted"/>
<keyword evidence="2" id="KW-1185">Reference proteome</keyword>
<comment type="caution">
    <text evidence="1">The sequence shown here is derived from an EMBL/GenBank/DDBJ whole genome shotgun (WGS) entry which is preliminary data.</text>
</comment>
<reference evidence="1" key="1">
    <citation type="submission" date="2022-04" db="EMBL/GenBank/DDBJ databases">
        <title>Genome of the entomopathogenic fungus Entomophthora muscae.</title>
        <authorList>
            <person name="Elya C."/>
            <person name="Lovett B.R."/>
            <person name="Lee E."/>
            <person name="Macias A.M."/>
            <person name="Hajek A.E."/>
            <person name="De Bivort B.L."/>
            <person name="Kasson M.T."/>
            <person name="De Fine Licht H.H."/>
            <person name="Stajich J.E."/>
        </authorList>
    </citation>
    <scope>NUCLEOTIDE SEQUENCE</scope>
    <source>
        <strain evidence="1">Berkeley</strain>
    </source>
</reference>